<feature type="region of interest" description="Disordered" evidence="4">
    <location>
        <begin position="204"/>
        <end position="223"/>
    </location>
</feature>
<feature type="repeat" description="ANK" evidence="3">
    <location>
        <begin position="1216"/>
        <end position="1248"/>
    </location>
</feature>
<keyword evidence="5" id="KW-0812">Transmembrane</keyword>
<feature type="region of interest" description="Disordered" evidence="4">
    <location>
        <begin position="754"/>
        <end position="775"/>
    </location>
</feature>
<evidence type="ECO:0000313" key="8">
    <source>
        <dbReference type="Proteomes" id="UP001498476"/>
    </source>
</evidence>
<feature type="compositionally biased region" description="Polar residues" evidence="4">
    <location>
        <begin position="269"/>
        <end position="278"/>
    </location>
</feature>
<keyword evidence="5" id="KW-1133">Transmembrane helix</keyword>
<sequence>MMLLYVSYLGFLVLVFAGFVSADSDDDFSNNLISDFAPLLALFGERVTMQFLGQSMGWADCIILAMAPLGIITIIVSAIRVGGPSWLKFVVGRSRENILVAEMELMSSTSEEASELWNGVEVVRCSGEGRVKEFICLFSEKININSPVKIMTLSQAETDENKLFRKLGWFSHIHDLQTLSPMITIGTEPQPLDRYFRTPRWLQSQRPNVGNDDGTELNNNSNNNKRYSIYRMAQWLACWGIRLNLQPPADDEEATPRVTGDWVEMTPRVETQQSGTETTPDDESQQSEEIIILLNTNTEAPNITLNRHESADRRELRWVAAVGIVVQSVVLVYFHLLTEHFRFKKEGKPIQDHALPLSVTGTILVVLGVLSCAWVVDSSTTEERHQVTQGMRHQIIWLQTETTVSDQVFKSFALYLRKSPRVITTSKRAQFMTEARSSSTPSSQESPTESISPRGTWWSALPRDRPFMEKVSTVGAFISVSGIIIQFFGLRRMHWSASVAQLVAVLLMTMLRLLIRRRFTDRIDCHELRPRYELDEFAMSLGSLDQDHFYKQPPDSEPASSQESEETPHSLWGKLRQIVGWKGHSSGKELDLGFSQDTRSWTVVTGEDRSNLSELSSTELPTSPASTPGLITEPLDLDGGETRLPEKNTAHGIMVLRRCLTTLADWRGPASMEAICLAGAIEVTMNHLFPLNKNGPATTTSKTWSLEVGLGQGEKQIVVFQLDQRGGRWKACADQMEAALSLWLCSVERRQKKSATEDPSPASGPSSLNDGGWLRTEGSRLKPALTLLGKMDKTLTRNLQWWLPPDRPEVLAAKTKPEASDDDTGTEHQVDLCRVVGCGKAEFTLDDGDESRATNDPQTPTFWECSGVFQKDGWMTEEAIEDRKNGQKLLAVESYDALEKLYAKDMFSIFMWQAVRSLKQPFEDDCKILAVGSHQNPFRPRSSHLSKLALDIQKTGLGSLHDAYLALIPPLSYMGRLPGIDPIATMLHNTAKKHESLYKWDRAWITYRELHQLIGDVSKHSSTYFKVVAMMVEFLRTITMMNALDDSVGGGRRLQQDMEEKLLGRVSADFLSDLNTLYTYQDRAWNSRIFKDSREVCWDDTPGLMRCGFTKVHRWVVLARLASEHLGQVHSVEPPCNEEVEQHLNATDILGWTPLHYAGRDRIAFVQITLIQQGADVYAVDLRQRQPLHYACINGEPDAVSTLLSHGAEIDAPGNDGMTPMHCAALQGSGKVICLLSNKNAKTRAMDTFGRAPIHLAVMSRRLEAVLELIRDKDLMDRQGRSLHLAVLNSSEDIVAGLLENSALVHATHGRNVTPIHFAARSGNCAIIRKLIENNADVNARDCLGMTPLHFAILFQDDKSLEFLLQNGADVEARGFANGNPLHFAAGFGRASTIELLLKYEADVNAIGSDNTTPLWRAVDQGNPKVIDTLLAAKGIDLEISVIAYDGYTALHRARQLGWTSIVEKLVKAGAREFEGAVPVIVKMSPILNVIPRVAHDIRFG</sequence>
<feature type="region of interest" description="Disordered" evidence="4">
    <location>
        <begin position="548"/>
        <end position="569"/>
    </location>
</feature>
<feature type="repeat" description="ANK" evidence="3">
    <location>
        <begin position="1377"/>
        <end position="1409"/>
    </location>
</feature>
<feature type="transmembrane region" description="Helical" evidence="5">
    <location>
        <begin position="354"/>
        <end position="376"/>
    </location>
</feature>
<dbReference type="PRINTS" id="PR01415">
    <property type="entry name" value="ANKYRIN"/>
</dbReference>
<dbReference type="EMBL" id="JAZAVJ010000027">
    <property type="protein sequence ID" value="KAK7420760.1"/>
    <property type="molecule type" value="Genomic_DNA"/>
</dbReference>
<comment type="caution">
    <text evidence="7">The sequence shown here is derived from an EMBL/GenBank/DDBJ whole genome shotgun (WGS) entry which is preliminary data.</text>
</comment>
<evidence type="ECO:0000313" key="7">
    <source>
        <dbReference type="EMBL" id="KAK7420760.1"/>
    </source>
</evidence>
<feature type="repeat" description="ANK" evidence="3">
    <location>
        <begin position="1150"/>
        <end position="1182"/>
    </location>
</feature>
<dbReference type="PROSITE" id="PS50297">
    <property type="entry name" value="ANK_REP_REGION"/>
    <property type="match status" value="5"/>
</dbReference>
<protein>
    <submittedName>
        <fullName evidence="7">Uncharacterized protein</fullName>
    </submittedName>
</protein>
<dbReference type="InterPro" id="IPR036770">
    <property type="entry name" value="Ankyrin_rpt-contain_sf"/>
</dbReference>
<dbReference type="PANTHER" id="PTHR46680">
    <property type="entry name" value="NF-KAPPA-B INHIBITOR ALPHA"/>
    <property type="match status" value="1"/>
</dbReference>
<dbReference type="InterPro" id="IPR002110">
    <property type="entry name" value="Ankyrin_rpt"/>
</dbReference>
<dbReference type="PROSITE" id="PS50088">
    <property type="entry name" value="ANK_REPEAT"/>
    <property type="match status" value="7"/>
</dbReference>
<keyword evidence="8" id="KW-1185">Reference proteome</keyword>
<proteinExistence type="predicted"/>
<gene>
    <name evidence="7" type="ORF">QQX98_002564</name>
</gene>
<dbReference type="Proteomes" id="UP001498476">
    <property type="component" value="Unassembled WGS sequence"/>
</dbReference>
<feature type="transmembrane region" description="Helical" evidence="5">
    <location>
        <begin position="471"/>
        <end position="489"/>
    </location>
</feature>
<evidence type="ECO:0000256" key="5">
    <source>
        <dbReference type="SAM" id="Phobius"/>
    </source>
</evidence>
<feature type="repeat" description="ANK" evidence="3">
    <location>
        <begin position="1344"/>
        <end position="1376"/>
    </location>
</feature>
<evidence type="ECO:0000256" key="6">
    <source>
        <dbReference type="SAM" id="SignalP"/>
    </source>
</evidence>
<evidence type="ECO:0000256" key="2">
    <source>
        <dbReference type="ARBA" id="ARBA00023043"/>
    </source>
</evidence>
<dbReference type="PANTHER" id="PTHR46680:SF3">
    <property type="entry name" value="NF-KAPPA-B INHIBITOR CACTUS"/>
    <property type="match status" value="1"/>
</dbReference>
<evidence type="ECO:0000256" key="4">
    <source>
        <dbReference type="SAM" id="MobiDB-lite"/>
    </source>
</evidence>
<organism evidence="7 8">
    <name type="scientific">Neonectria punicea</name>
    <dbReference type="NCBI Taxonomy" id="979145"/>
    <lineage>
        <taxon>Eukaryota</taxon>
        <taxon>Fungi</taxon>
        <taxon>Dikarya</taxon>
        <taxon>Ascomycota</taxon>
        <taxon>Pezizomycotina</taxon>
        <taxon>Sordariomycetes</taxon>
        <taxon>Hypocreomycetidae</taxon>
        <taxon>Hypocreales</taxon>
        <taxon>Nectriaceae</taxon>
        <taxon>Neonectria</taxon>
    </lineage>
</organism>
<keyword evidence="1" id="KW-0677">Repeat</keyword>
<keyword evidence="2 3" id="KW-0040">ANK repeat</keyword>
<feature type="compositionally biased region" description="Low complexity" evidence="4">
    <location>
        <begin position="612"/>
        <end position="624"/>
    </location>
</feature>
<feature type="transmembrane region" description="Helical" evidence="5">
    <location>
        <begin position="56"/>
        <end position="79"/>
    </location>
</feature>
<feature type="region of interest" description="Disordered" evidence="4">
    <location>
        <begin position="607"/>
        <end position="631"/>
    </location>
</feature>
<dbReference type="SMART" id="SM00248">
    <property type="entry name" value="ANK"/>
    <property type="match status" value="10"/>
</dbReference>
<feature type="repeat" description="ANK" evidence="3">
    <location>
        <begin position="1183"/>
        <end position="1215"/>
    </location>
</feature>
<feature type="chain" id="PRO_5046498224" evidence="6">
    <location>
        <begin position="23"/>
        <end position="1501"/>
    </location>
</feature>
<dbReference type="Pfam" id="PF12796">
    <property type="entry name" value="Ank_2"/>
    <property type="match status" value="3"/>
</dbReference>
<dbReference type="Gene3D" id="1.25.40.20">
    <property type="entry name" value="Ankyrin repeat-containing domain"/>
    <property type="match status" value="3"/>
</dbReference>
<keyword evidence="6" id="KW-0732">Signal</keyword>
<feature type="repeat" description="ANK" evidence="3">
    <location>
        <begin position="1446"/>
        <end position="1471"/>
    </location>
</feature>
<evidence type="ECO:0000256" key="1">
    <source>
        <dbReference type="ARBA" id="ARBA00022737"/>
    </source>
</evidence>
<reference evidence="7 8" key="1">
    <citation type="journal article" date="2025" name="Microbiol. Resour. Announc.">
        <title>Draft genome sequences for Neonectria magnoliae and Neonectria punicea, canker pathogens of Liriodendron tulipifera and Acer saccharum in West Virginia.</title>
        <authorList>
            <person name="Petronek H.M."/>
            <person name="Kasson M.T."/>
            <person name="Metheny A.M."/>
            <person name="Stauder C.M."/>
            <person name="Lovett B."/>
            <person name="Lynch S.C."/>
            <person name="Garnas J.R."/>
            <person name="Kasson L.R."/>
            <person name="Stajich J.E."/>
        </authorList>
    </citation>
    <scope>NUCLEOTIDE SEQUENCE [LARGE SCALE GENOMIC DNA]</scope>
    <source>
        <strain evidence="7 8">NRRL 64653</strain>
    </source>
</reference>
<feature type="region of interest" description="Disordered" evidence="4">
    <location>
        <begin position="267"/>
        <end position="287"/>
    </location>
</feature>
<feature type="region of interest" description="Disordered" evidence="4">
    <location>
        <begin position="433"/>
        <end position="455"/>
    </location>
</feature>
<feature type="compositionally biased region" description="Low complexity" evidence="4">
    <location>
        <begin position="433"/>
        <end position="453"/>
    </location>
</feature>
<feature type="transmembrane region" description="Helical" evidence="5">
    <location>
        <begin position="316"/>
        <end position="334"/>
    </location>
</feature>
<accession>A0ABR1HHY3</accession>
<feature type="signal peptide" evidence="6">
    <location>
        <begin position="1"/>
        <end position="22"/>
    </location>
</feature>
<evidence type="ECO:0000256" key="3">
    <source>
        <dbReference type="PROSITE-ProRule" id="PRU00023"/>
    </source>
</evidence>
<dbReference type="InterPro" id="IPR051070">
    <property type="entry name" value="NF-kappa-B_inhibitor"/>
</dbReference>
<keyword evidence="5" id="KW-0472">Membrane</keyword>
<name>A0ABR1HHY3_9HYPO</name>
<dbReference type="SUPFAM" id="SSF48403">
    <property type="entry name" value="Ankyrin repeat"/>
    <property type="match status" value="1"/>
</dbReference>
<feature type="repeat" description="ANK" evidence="3">
    <location>
        <begin position="1311"/>
        <end position="1343"/>
    </location>
</feature>